<dbReference type="InterPro" id="IPR011701">
    <property type="entry name" value="MFS"/>
</dbReference>
<evidence type="ECO:0000259" key="6">
    <source>
        <dbReference type="PROSITE" id="PS50850"/>
    </source>
</evidence>
<protein>
    <submittedName>
        <fullName evidence="7">MFS transporter</fullName>
    </submittedName>
</protein>
<keyword evidence="2 5" id="KW-0812">Transmembrane</keyword>
<feature type="transmembrane region" description="Helical" evidence="5">
    <location>
        <begin position="388"/>
        <end position="410"/>
    </location>
</feature>
<dbReference type="AlphaFoldDB" id="A0AA52EIH8"/>
<evidence type="ECO:0000256" key="2">
    <source>
        <dbReference type="ARBA" id="ARBA00022692"/>
    </source>
</evidence>
<dbReference type="SUPFAM" id="SSF103473">
    <property type="entry name" value="MFS general substrate transporter"/>
    <property type="match status" value="1"/>
</dbReference>
<reference evidence="7" key="1">
    <citation type="submission" date="2023-04" db="EMBL/GenBank/DDBJ databases">
        <title>Complete genome sequence of Temperatibacter marinus.</title>
        <authorList>
            <person name="Rong J.-C."/>
            <person name="Yi M.-L."/>
            <person name="Zhao Q."/>
        </authorList>
    </citation>
    <scope>NUCLEOTIDE SEQUENCE</scope>
    <source>
        <strain evidence="7">NBRC 110045</strain>
    </source>
</reference>
<dbReference type="PANTHER" id="PTHR11662">
    <property type="entry name" value="SOLUTE CARRIER FAMILY 17"/>
    <property type="match status" value="1"/>
</dbReference>
<evidence type="ECO:0000256" key="1">
    <source>
        <dbReference type="ARBA" id="ARBA00004141"/>
    </source>
</evidence>
<keyword evidence="4 5" id="KW-0472">Membrane</keyword>
<comment type="subcellular location">
    <subcellularLocation>
        <location evidence="1">Membrane</location>
        <topology evidence="1">Multi-pass membrane protein</topology>
    </subcellularLocation>
</comment>
<feature type="transmembrane region" description="Helical" evidence="5">
    <location>
        <begin position="354"/>
        <end position="376"/>
    </location>
</feature>
<feature type="domain" description="Major facilitator superfamily (MFS) profile" evidence="6">
    <location>
        <begin position="24"/>
        <end position="415"/>
    </location>
</feature>
<dbReference type="InterPro" id="IPR020846">
    <property type="entry name" value="MFS_dom"/>
</dbReference>
<dbReference type="InterPro" id="IPR036259">
    <property type="entry name" value="MFS_trans_sf"/>
</dbReference>
<dbReference type="RefSeq" id="WP_310798764.1">
    <property type="nucleotide sequence ID" value="NZ_CP123872.1"/>
</dbReference>
<keyword evidence="8" id="KW-1185">Reference proteome</keyword>
<feature type="transmembrane region" description="Helical" evidence="5">
    <location>
        <begin position="156"/>
        <end position="177"/>
    </location>
</feature>
<evidence type="ECO:0000256" key="4">
    <source>
        <dbReference type="ARBA" id="ARBA00023136"/>
    </source>
</evidence>
<dbReference type="Proteomes" id="UP001268683">
    <property type="component" value="Chromosome"/>
</dbReference>
<feature type="transmembrane region" description="Helical" evidence="5">
    <location>
        <begin position="63"/>
        <end position="82"/>
    </location>
</feature>
<feature type="transmembrane region" description="Helical" evidence="5">
    <location>
        <begin position="183"/>
        <end position="204"/>
    </location>
</feature>
<evidence type="ECO:0000256" key="5">
    <source>
        <dbReference type="SAM" id="Phobius"/>
    </source>
</evidence>
<feature type="transmembrane region" description="Helical" evidence="5">
    <location>
        <begin position="94"/>
        <end position="112"/>
    </location>
</feature>
<sequence>MNTSETPSQSEQKASKLHPHRWRLGVVLMFSVFVAYLDRQNITFAIPLMAEEFGWTIEETRDYGAMMISLFYIGYGLSNIFLTPFAARFGPRQSLILIIILWSLLTAAGAWLSQFMMLFAASRVALGLTEGVHFPLMNQMTHQWFPLSERSKANGLWVAGLYLAIVSGPLIIVPTMVEYGWKVIFIGMALLSLIFLLPLVVKYVHNTPNKQAIRTEKVSLGPTLKTIKRPEFLLLFSVTIIHNILTSGMVNWLPTYLTTTLNVDFEDLQWLTTLPYIPGILALGIFAYFGDRFNNRILLASIGYLFAGAFIYLMFTSSDTHSAIGYYTLASLMVCAFTCAEFAILQRIVNANHIAAVAGIHNGGAMLIGGGIGPFVVSQVITDTPQNIHPAALLFFGLSVVISLILMLLYRRLRY</sequence>
<name>A0AA52EIH8_9PROT</name>
<dbReference type="KEGG" id="tmk:QGN29_00920"/>
<feature type="transmembrane region" description="Helical" evidence="5">
    <location>
        <begin position="273"/>
        <end position="290"/>
    </location>
</feature>
<dbReference type="Pfam" id="PF07690">
    <property type="entry name" value="MFS_1"/>
    <property type="match status" value="1"/>
</dbReference>
<evidence type="ECO:0000256" key="3">
    <source>
        <dbReference type="ARBA" id="ARBA00022989"/>
    </source>
</evidence>
<feature type="transmembrane region" description="Helical" evidence="5">
    <location>
        <begin position="324"/>
        <end position="345"/>
    </location>
</feature>
<evidence type="ECO:0000313" key="7">
    <source>
        <dbReference type="EMBL" id="WND02924.1"/>
    </source>
</evidence>
<accession>A0AA52EIH8</accession>
<keyword evidence="3 5" id="KW-1133">Transmembrane helix</keyword>
<evidence type="ECO:0000313" key="8">
    <source>
        <dbReference type="Proteomes" id="UP001268683"/>
    </source>
</evidence>
<dbReference type="PROSITE" id="PS50850">
    <property type="entry name" value="MFS"/>
    <property type="match status" value="1"/>
</dbReference>
<dbReference type="InterPro" id="IPR050382">
    <property type="entry name" value="MFS_Na/Anion_cotransporter"/>
</dbReference>
<feature type="transmembrane region" description="Helical" evidence="5">
    <location>
        <begin position="232"/>
        <end position="253"/>
    </location>
</feature>
<dbReference type="GO" id="GO:0022857">
    <property type="term" value="F:transmembrane transporter activity"/>
    <property type="evidence" value="ECO:0007669"/>
    <property type="project" value="InterPro"/>
</dbReference>
<organism evidence="7 8">
    <name type="scientific">Temperatibacter marinus</name>
    <dbReference type="NCBI Taxonomy" id="1456591"/>
    <lineage>
        <taxon>Bacteria</taxon>
        <taxon>Pseudomonadati</taxon>
        <taxon>Pseudomonadota</taxon>
        <taxon>Alphaproteobacteria</taxon>
        <taxon>Kordiimonadales</taxon>
        <taxon>Temperatibacteraceae</taxon>
        <taxon>Temperatibacter</taxon>
    </lineage>
</organism>
<dbReference type="Gene3D" id="1.20.1250.20">
    <property type="entry name" value="MFS general substrate transporter like domains"/>
    <property type="match status" value="2"/>
</dbReference>
<feature type="transmembrane region" description="Helical" evidence="5">
    <location>
        <begin position="297"/>
        <end position="318"/>
    </location>
</feature>
<proteinExistence type="predicted"/>
<dbReference type="PANTHER" id="PTHR11662:SF399">
    <property type="entry name" value="FI19708P1-RELATED"/>
    <property type="match status" value="1"/>
</dbReference>
<dbReference type="GO" id="GO:0016020">
    <property type="term" value="C:membrane"/>
    <property type="evidence" value="ECO:0007669"/>
    <property type="project" value="UniProtKB-SubCell"/>
</dbReference>
<dbReference type="EMBL" id="CP123872">
    <property type="protein sequence ID" value="WND02924.1"/>
    <property type="molecule type" value="Genomic_DNA"/>
</dbReference>
<gene>
    <name evidence="7" type="ORF">QGN29_00920</name>
</gene>
<feature type="transmembrane region" description="Helical" evidence="5">
    <location>
        <begin position="21"/>
        <end position="37"/>
    </location>
</feature>